<evidence type="ECO:0000256" key="3">
    <source>
        <dbReference type="ARBA" id="ARBA00044493"/>
    </source>
</evidence>
<evidence type="ECO:0000256" key="4">
    <source>
        <dbReference type="ARBA" id="ARBA00044511"/>
    </source>
</evidence>
<sequence length="329" mass="38386">MVGQGFQPTLEIFELLVTILTRRRMWRRSWEVITEMERFGVPMSIRVINSLLTVKILEEGVEDKSARRWFEGMLKKHGVQADTASITIFLRHAVKHCGRDEFERVEGLVEGVLSDLSIKKDFILYDLVIRFYANNGYLNLAMKKFDEMRMEGIKPWPNIFGDLLGAFLVRDELEGVEMVLELMRMFDLEPDRFMYARLMDAYTKAGDLEGAQRCFEMMRLQADEGVAFEEAIERTVGVGFDRRRDDDGRDLPPRERRKKPRVRYDEALLRRLLTGLRDSGARAEEVLEVYGRMGKRTKTRLDAAGYAQLLRICAEEGEYEIMQGVWRDM</sequence>
<dbReference type="InterPro" id="IPR011990">
    <property type="entry name" value="TPR-like_helical_dom_sf"/>
</dbReference>
<evidence type="ECO:0000256" key="1">
    <source>
        <dbReference type="ARBA" id="ARBA00006192"/>
    </source>
</evidence>
<comment type="subunit">
    <text evidence="4">Binds to mitochondrial small subunit 15S rRNA.</text>
</comment>
<feature type="repeat" description="PPR" evidence="5">
    <location>
        <begin position="121"/>
        <end position="155"/>
    </location>
</feature>
<dbReference type="PANTHER" id="PTHR47447:SF21">
    <property type="entry name" value="PENTACOTRIPEPTIDE-REPEAT REGION OF PRORP DOMAIN-CONTAINING PROTEIN"/>
    <property type="match status" value="1"/>
</dbReference>
<dbReference type="NCBIfam" id="TIGR00756">
    <property type="entry name" value="PPR"/>
    <property type="match status" value="1"/>
</dbReference>
<dbReference type="Proteomes" id="UP001212841">
    <property type="component" value="Unassembled WGS sequence"/>
</dbReference>
<comment type="function">
    <text evidence="3">Regulates mitochondrial small subunit maturation by controlling 15S rRNA 5'-end processing. Localizes to the 5' precursor of the 15S rRNA in a position that is subsequently occupied by mS47 in the mature yeast mtSSU. Uses structure and sequence-specific RNA recognition, binding to a single-stranded region of the precursor and specifically recognizing bases -6 to -1. The exchange of Ccm1 for mS47 is coupled to the irreversible removal of precursor rRNA that is accompanied by conformational changes of the mitoribosomal proteins uS5m and mS26. These conformational changes signal completion of 5'-end rRNA processing through protection of the mature 5'-end of the 15S rRNA and stabilization of mS47. The removal of the 5' precursor together with the dissociation of Ccm1 may be catalyzed by the 5'-3' exoribonuclease Pet127. Involved in the specific removal of group I introns in mitochondrial encoded transcripts.</text>
</comment>
<evidence type="ECO:0000313" key="7">
    <source>
        <dbReference type="Proteomes" id="UP001212841"/>
    </source>
</evidence>
<dbReference type="Pfam" id="PF01535">
    <property type="entry name" value="PPR"/>
    <property type="match status" value="1"/>
</dbReference>
<dbReference type="InterPro" id="IPR002885">
    <property type="entry name" value="PPR_rpt"/>
</dbReference>
<evidence type="ECO:0000313" key="6">
    <source>
        <dbReference type="EMBL" id="KAJ3025438.1"/>
    </source>
</evidence>
<protein>
    <recommendedName>
        <fullName evidence="8">Pentatricopeptide repeat-containing protein</fullName>
    </recommendedName>
</protein>
<name>A0AAD5WXW3_9FUNG</name>
<dbReference type="PROSITE" id="PS51375">
    <property type="entry name" value="PPR"/>
    <property type="match status" value="2"/>
</dbReference>
<organism evidence="6 7">
    <name type="scientific">Rhizophlyctis rosea</name>
    <dbReference type="NCBI Taxonomy" id="64517"/>
    <lineage>
        <taxon>Eukaryota</taxon>
        <taxon>Fungi</taxon>
        <taxon>Fungi incertae sedis</taxon>
        <taxon>Chytridiomycota</taxon>
        <taxon>Chytridiomycota incertae sedis</taxon>
        <taxon>Chytridiomycetes</taxon>
        <taxon>Rhizophlyctidales</taxon>
        <taxon>Rhizophlyctidaceae</taxon>
        <taxon>Rhizophlyctis</taxon>
    </lineage>
</organism>
<keyword evidence="7" id="KW-1185">Reference proteome</keyword>
<comment type="similarity">
    <text evidence="1">Belongs to the CCM1 family.</text>
</comment>
<proteinExistence type="inferred from homology"/>
<gene>
    <name evidence="6" type="ORF">HK097_006682</name>
</gene>
<evidence type="ECO:0008006" key="8">
    <source>
        <dbReference type="Google" id="ProtNLM"/>
    </source>
</evidence>
<dbReference type="Gene3D" id="1.25.40.10">
    <property type="entry name" value="Tetratricopeptide repeat domain"/>
    <property type="match status" value="2"/>
</dbReference>
<feature type="repeat" description="PPR" evidence="5">
    <location>
        <begin position="191"/>
        <end position="221"/>
    </location>
</feature>
<dbReference type="EMBL" id="JADGJD010003136">
    <property type="protein sequence ID" value="KAJ3025438.1"/>
    <property type="molecule type" value="Genomic_DNA"/>
</dbReference>
<dbReference type="PANTHER" id="PTHR47447">
    <property type="entry name" value="OS03G0856100 PROTEIN"/>
    <property type="match status" value="1"/>
</dbReference>
<reference evidence="6" key="1">
    <citation type="submission" date="2020-05" db="EMBL/GenBank/DDBJ databases">
        <title>Phylogenomic resolution of chytrid fungi.</title>
        <authorList>
            <person name="Stajich J.E."/>
            <person name="Amses K."/>
            <person name="Simmons R."/>
            <person name="Seto K."/>
            <person name="Myers J."/>
            <person name="Bonds A."/>
            <person name="Quandt C.A."/>
            <person name="Barry K."/>
            <person name="Liu P."/>
            <person name="Grigoriev I."/>
            <person name="Longcore J.E."/>
            <person name="James T.Y."/>
        </authorList>
    </citation>
    <scope>NUCLEOTIDE SEQUENCE</scope>
    <source>
        <strain evidence="6">JEL0318</strain>
    </source>
</reference>
<dbReference type="Pfam" id="PF13812">
    <property type="entry name" value="PPR_3"/>
    <property type="match status" value="1"/>
</dbReference>
<comment type="caution">
    <text evidence="6">The sequence shown here is derived from an EMBL/GenBank/DDBJ whole genome shotgun (WGS) entry which is preliminary data.</text>
</comment>
<evidence type="ECO:0000256" key="2">
    <source>
        <dbReference type="ARBA" id="ARBA00022737"/>
    </source>
</evidence>
<feature type="non-terminal residue" evidence="6">
    <location>
        <position position="329"/>
    </location>
</feature>
<dbReference type="AlphaFoldDB" id="A0AAD5WXW3"/>
<evidence type="ECO:0000256" key="5">
    <source>
        <dbReference type="PROSITE-ProRule" id="PRU00708"/>
    </source>
</evidence>
<accession>A0AAD5WXW3</accession>
<keyword evidence="2" id="KW-0677">Repeat</keyword>